<name>A0A0J6S560_9HYPH</name>
<sequence>MAVTEDVVARLADEAGIAADYTDAFGQRVETPLAVRQGLLAALGLPAGTEEEAQASLNRIRSLRHGLVPPLVPVEARRAARVPVRPGDASGTVSWRVVDERGTARDGRVALGPETAAIELPPLTPGYHRLTVTLGETRAEATVIAAPQRCWRPRALGDEGARDWGLAAQLYGLRSKDNLGIGTYADAGRAAADAGARGAAFLGLSPVHA</sequence>
<evidence type="ECO:0000313" key="3">
    <source>
        <dbReference type="Proteomes" id="UP000036449"/>
    </source>
</evidence>
<dbReference type="Gene3D" id="3.20.20.80">
    <property type="entry name" value="Glycosidases"/>
    <property type="match status" value="1"/>
</dbReference>
<dbReference type="InterPro" id="IPR048458">
    <property type="entry name" value="MalQ_N"/>
</dbReference>
<dbReference type="InterPro" id="IPR017853">
    <property type="entry name" value="GH"/>
</dbReference>
<keyword evidence="3" id="KW-1185">Reference proteome</keyword>
<dbReference type="EMBL" id="LABZ01000335">
    <property type="protein sequence ID" value="KMO28747.1"/>
    <property type="molecule type" value="Genomic_DNA"/>
</dbReference>
<evidence type="ECO:0000259" key="1">
    <source>
        <dbReference type="Pfam" id="PF21226"/>
    </source>
</evidence>
<reference evidence="2 3" key="1">
    <citation type="submission" date="2015-03" db="EMBL/GenBank/DDBJ databases">
        <title>Genome sequencing of Methylobacterium tarhaniae DSM 25844.</title>
        <authorList>
            <person name="Chaudhry V."/>
            <person name="Patil P.B."/>
        </authorList>
    </citation>
    <scope>NUCLEOTIDE SEQUENCE [LARGE SCALE GENOMIC DNA]</scope>
    <source>
        <strain evidence="2 3">DSM 25844</strain>
    </source>
</reference>
<feature type="domain" description="MalQ N-terminal beta-sandwich" evidence="1">
    <location>
        <begin position="68"/>
        <end position="147"/>
    </location>
</feature>
<proteinExistence type="predicted"/>
<organism evidence="2 3">
    <name type="scientific">Methylobacterium tarhaniae</name>
    <dbReference type="NCBI Taxonomy" id="1187852"/>
    <lineage>
        <taxon>Bacteria</taxon>
        <taxon>Pseudomonadati</taxon>
        <taxon>Pseudomonadota</taxon>
        <taxon>Alphaproteobacteria</taxon>
        <taxon>Hyphomicrobiales</taxon>
        <taxon>Methylobacteriaceae</taxon>
        <taxon>Methylobacterium</taxon>
    </lineage>
</organism>
<dbReference type="SUPFAM" id="SSF51445">
    <property type="entry name" value="(Trans)glycosidases"/>
    <property type="match status" value="1"/>
</dbReference>
<feature type="non-terminal residue" evidence="2">
    <location>
        <position position="209"/>
    </location>
</feature>
<accession>A0A0J6S560</accession>
<comment type="caution">
    <text evidence="2">The sequence shown here is derived from an EMBL/GenBank/DDBJ whole genome shotgun (WGS) entry which is preliminary data.</text>
</comment>
<dbReference type="Pfam" id="PF21226">
    <property type="entry name" value="MalQ_N"/>
    <property type="match status" value="1"/>
</dbReference>
<dbReference type="AlphaFoldDB" id="A0A0J6S560"/>
<dbReference type="Proteomes" id="UP000036449">
    <property type="component" value="Unassembled WGS sequence"/>
</dbReference>
<protein>
    <recommendedName>
        <fullName evidence="1">MalQ N-terminal beta-sandwich domain-containing protein</fullName>
    </recommendedName>
</protein>
<gene>
    <name evidence="2" type="ORF">VQ03_29840</name>
</gene>
<evidence type="ECO:0000313" key="2">
    <source>
        <dbReference type="EMBL" id="KMO28747.1"/>
    </source>
</evidence>